<keyword evidence="2" id="KW-0812">Transmembrane</keyword>
<dbReference type="GeneID" id="27897965"/>
<feature type="transmembrane region" description="Helical" evidence="2">
    <location>
        <begin position="35"/>
        <end position="51"/>
    </location>
</feature>
<name>N1QK00_SPHMS</name>
<dbReference type="HOGENOM" id="CLU_1448571_0_0_1"/>
<reference evidence="3 4" key="1">
    <citation type="journal article" date="2012" name="PLoS Pathog.">
        <title>Diverse lifestyles and strategies of plant pathogenesis encoded in the genomes of eighteen Dothideomycetes fungi.</title>
        <authorList>
            <person name="Ohm R.A."/>
            <person name="Feau N."/>
            <person name="Henrissat B."/>
            <person name="Schoch C.L."/>
            <person name="Horwitz B.A."/>
            <person name="Barry K.W."/>
            <person name="Condon B.J."/>
            <person name="Copeland A.C."/>
            <person name="Dhillon B."/>
            <person name="Glaser F."/>
            <person name="Hesse C.N."/>
            <person name="Kosti I."/>
            <person name="LaButti K."/>
            <person name="Lindquist E.A."/>
            <person name="Lucas S."/>
            <person name="Salamov A.A."/>
            <person name="Bradshaw R.E."/>
            <person name="Ciuffetti L."/>
            <person name="Hamelin R.C."/>
            <person name="Kema G.H.J."/>
            <person name="Lawrence C."/>
            <person name="Scott J.A."/>
            <person name="Spatafora J.W."/>
            <person name="Turgeon B.G."/>
            <person name="de Wit P.J.G.M."/>
            <person name="Zhong S."/>
            <person name="Goodwin S.B."/>
            <person name="Grigoriev I.V."/>
        </authorList>
    </citation>
    <scope>NUCLEOTIDE SEQUENCE [LARGE SCALE GENOMIC DNA]</scope>
    <source>
        <strain evidence="3 4">SO2202</strain>
    </source>
</reference>
<organism evidence="3 4">
    <name type="scientific">Sphaerulina musiva (strain SO2202)</name>
    <name type="common">Poplar stem canker fungus</name>
    <name type="synonym">Septoria musiva</name>
    <dbReference type="NCBI Taxonomy" id="692275"/>
    <lineage>
        <taxon>Eukaryota</taxon>
        <taxon>Fungi</taxon>
        <taxon>Dikarya</taxon>
        <taxon>Ascomycota</taxon>
        <taxon>Pezizomycotina</taxon>
        <taxon>Dothideomycetes</taxon>
        <taxon>Dothideomycetidae</taxon>
        <taxon>Mycosphaerellales</taxon>
        <taxon>Mycosphaerellaceae</taxon>
        <taxon>Sphaerulina</taxon>
    </lineage>
</organism>
<proteinExistence type="predicted"/>
<feature type="transmembrane region" description="Helical" evidence="2">
    <location>
        <begin position="63"/>
        <end position="82"/>
    </location>
</feature>
<accession>N1QK00</accession>
<gene>
    <name evidence="3" type="ORF">SEPMUDRAFT_110126</name>
</gene>
<dbReference type="Proteomes" id="UP000016931">
    <property type="component" value="Unassembled WGS sequence"/>
</dbReference>
<dbReference type="AlphaFoldDB" id="N1QK00"/>
<protein>
    <submittedName>
        <fullName evidence="3">Uncharacterized protein</fullName>
    </submittedName>
</protein>
<dbReference type="RefSeq" id="XP_016759000.1">
    <property type="nucleotide sequence ID" value="XM_016900828.1"/>
</dbReference>
<feature type="region of interest" description="Disordered" evidence="1">
    <location>
        <begin position="165"/>
        <end position="187"/>
    </location>
</feature>
<evidence type="ECO:0000256" key="2">
    <source>
        <dbReference type="SAM" id="Phobius"/>
    </source>
</evidence>
<keyword evidence="4" id="KW-1185">Reference proteome</keyword>
<evidence type="ECO:0000256" key="1">
    <source>
        <dbReference type="SAM" id="MobiDB-lite"/>
    </source>
</evidence>
<keyword evidence="2" id="KW-0472">Membrane</keyword>
<keyword evidence="2" id="KW-1133">Transmembrane helix</keyword>
<evidence type="ECO:0000313" key="4">
    <source>
        <dbReference type="Proteomes" id="UP000016931"/>
    </source>
</evidence>
<feature type="compositionally biased region" description="Acidic residues" evidence="1">
    <location>
        <begin position="174"/>
        <end position="187"/>
    </location>
</feature>
<dbReference type="EMBL" id="KB456267">
    <property type="protein sequence ID" value="EMF10879.1"/>
    <property type="molecule type" value="Genomic_DNA"/>
</dbReference>
<evidence type="ECO:0000313" key="3">
    <source>
        <dbReference type="EMBL" id="EMF10879.1"/>
    </source>
</evidence>
<sequence>MSLVSSLCLILLFLLLLLLLFLLLGGPQSKSRLYYVRLLFLFFILLGPADIQPFHIRHFHITTIMHSTTFFSAATALLLLSLTGNTSAALFCTLPDPYHLKTYGNTKCDSWQAGLTQRTCQHSPRRKIVLSKLLLLQIIPLIPRARKVLSPGCVEELMEKIKREGGREGVVLREEEDDDDDDDDGHS</sequence>